<organism evidence="2 3">
    <name type="scientific">Mucilaginibacter terrae</name>
    <dbReference type="NCBI Taxonomy" id="1955052"/>
    <lineage>
        <taxon>Bacteria</taxon>
        <taxon>Pseudomonadati</taxon>
        <taxon>Bacteroidota</taxon>
        <taxon>Sphingobacteriia</taxon>
        <taxon>Sphingobacteriales</taxon>
        <taxon>Sphingobacteriaceae</taxon>
        <taxon>Mucilaginibacter</taxon>
    </lineage>
</organism>
<feature type="transmembrane region" description="Helical" evidence="1">
    <location>
        <begin position="46"/>
        <end position="64"/>
    </location>
</feature>
<evidence type="ECO:0000313" key="2">
    <source>
        <dbReference type="EMBL" id="MDT3403503.1"/>
    </source>
</evidence>
<evidence type="ECO:0000313" key="3">
    <source>
        <dbReference type="Proteomes" id="UP001258315"/>
    </source>
</evidence>
<keyword evidence="1" id="KW-1133">Transmembrane helix</keyword>
<reference evidence="3" key="1">
    <citation type="submission" date="2023-07" db="EMBL/GenBank/DDBJ databases">
        <title>Functional and genomic diversity of the sorghum phyllosphere microbiome.</title>
        <authorList>
            <person name="Shade A."/>
        </authorList>
    </citation>
    <scope>NUCLEOTIDE SEQUENCE [LARGE SCALE GENOMIC DNA]</scope>
    <source>
        <strain evidence="3">SORGH_AS_0422</strain>
    </source>
</reference>
<protein>
    <recommendedName>
        <fullName evidence="4">Peptidase M56 domain-containing protein</fullName>
    </recommendedName>
</protein>
<keyword evidence="3" id="KW-1185">Reference proteome</keyword>
<keyword evidence="1" id="KW-0472">Membrane</keyword>
<comment type="caution">
    <text evidence="2">The sequence shown here is derived from an EMBL/GenBank/DDBJ whole genome shotgun (WGS) entry which is preliminary data.</text>
</comment>
<accession>A0ABU3GUQ4</accession>
<sequence length="112" mass="13531">MGYPVIVCPWLKVDGMALFPFVLVKTEKLKHDEVLIRHETIHLRQAVELLVIPFYLLYLLNYIVNRVKYKSHHTAYMNIAFEREAYSNEQNTAYLKQRKLWAWMHCFSRKRC</sequence>
<dbReference type="Proteomes" id="UP001258315">
    <property type="component" value="Unassembled WGS sequence"/>
</dbReference>
<keyword evidence="1" id="KW-0812">Transmembrane</keyword>
<evidence type="ECO:0000256" key="1">
    <source>
        <dbReference type="SAM" id="Phobius"/>
    </source>
</evidence>
<gene>
    <name evidence="2" type="ORF">QE417_002575</name>
</gene>
<dbReference type="EMBL" id="JAVLVU010000001">
    <property type="protein sequence ID" value="MDT3403503.1"/>
    <property type="molecule type" value="Genomic_DNA"/>
</dbReference>
<proteinExistence type="predicted"/>
<dbReference type="RefSeq" id="WP_311950538.1">
    <property type="nucleotide sequence ID" value="NZ_JAVLVU010000001.1"/>
</dbReference>
<evidence type="ECO:0008006" key="4">
    <source>
        <dbReference type="Google" id="ProtNLM"/>
    </source>
</evidence>
<name>A0ABU3GUQ4_9SPHI</name>